<dbReference type="GO" id="GO:0007340">
    <property type="term" value="P:acrosome reaction"/>
    <property type="evidence" value="ECO:0007669"/>
    <property type="project" value="TreeGrafter"/>
</dbReference>
<evidence type="ECO:0000256" key="3">
    <source>
        <dbReference type="SAM" id="MobiDB-lite"/>
    </source>
</evidence>
<dbReference type="InterPro" id="IPR043504">
    <property type="entry name" value="Peptidase_S1_PA_chymotrypsin"/>
</dbReference>
<organism evidence="5 6">
    <name type="scientific">Xenopus laevis</name>
    <name type="common">African clawed frog</name>
    <dbReference type="NCBI Taxonomy" id="8355"/>
    <lineage>
        <taxon>Eukaryota</taxon>
        <taxon>Metazoa</taxon>
        <taxon>Chordata</taxon>
        <taxon>Craniata</taxon>
        <taxon>Vertebrata</taxon>
        <taxon>Euteleostomi</taxon>
        <taxon>Amphibia</taxon>
        <taxon>Batrachia</taxon>
        <taxon>Anura</taxon>
        <taxon>Pipoidea</taxon>
        <taxon>Pipidae</taxon>
        <taxon>Xenopodinae</taxon>
        <taxon>Xenopus</taxon>
        <taxon>Xenopus</taxon>
    </lineage>
</organism>
<dbReference type="PANTHER" id="PTHR24252:SF13">
    <property type="entry name" value="BRAIN-SPECIFIC SERINE PROTEASE 4"/>
    <property type="match status" value="1"/>
</dbReference>
<sequence>MQEAKVERIESKHCNRTYFGALKEHNLCASQKTYIKSCQVVFGAQHLSDRGPQIQVLKVQKIIQHEEYDPKVENNDIALIRLNEALELNDYIQPACLPTSSARLDPLTECYLAGWGVHGEGEEPVDAMQEAKVERIESKHCNRTYFGALKEHNLCASQKTYVKSCQGDSAAPLMCKRKTSTIFSVIGIANWGSGCSQIASPGVYTSTKDFVKWMVDKVTSEEMKSKVKLKESNLEIIVPFEKPLVKEEKNMEPIVQKSAKDHFSKTMNLLMQITTSAVKRFPQLPVTQSVPESKLIYQTQPPEKLQSVQEAPHEAPHQSQQAQSEQANAVLQTVVSAALELKGWILELFQ</sequence>
<dbReference type="Gene3D" id="2.40.10.10">
    <property type="entry name" value="Trypsin-like serine proteases"/>
    <property type="match status" value="1"/>
</dbReference>
<evidence type="ECO:0000259" key="4">
    <source>
        <dbReference type="PROSITE" id="PS50240"/>
    </source>
</evidence>
<dbReference type="CDD" id="cd00190">
    <property type="entry name" value="Tryp_SPc"/>
    <property type="match status" value="1"/>
</dbReference>
<dbReference type="InterPro" id="IPR001254">
    <property type="entry name" value="Trypsin_dom"/>
</dbReference>
<feature type="region of interest" description="Disordered" evidence="3">
    <location>
        <begin position="301"/>
        <end position="325"/>
    </location>
</feature>
<dbReference type="Proteomes" id="UP000694892">
    <property type="component" value="Chromosome 2L"/>
</dbReference>
<evidence type="ECO:0000256" key="2">
    <source>
        <dbReference type="ARBA" id="ARBA00024195"/>
    </source>
</evidence>
<dbReference type="PANTHER" id="PTHR24252">
    <property type="entry name" value="ACROSIN-RELATED"/>
    <property type="match status" value="1"/>
</dbReference>
<evidence type="ECO:0000313" key="5">
    <source>
        <dbReference type="EMBL" id="OCT93998.1"/>
    </source>
</evidence>
<dbReference type="GO" id="GO:0006508">
    <property type="term" value="P:proteolysis"/>
    <property type="evidence" value="ECO:0007669"/>
    <property type="project" value="InterPro"/>
</dbReference>
<dbReference type="Pfam" id="PF00089">
    <property type="entry name" value="Trypsin"/>
    <property type="match status" value="1"/>
</dbReference>
<dbReference type="EMBL" id="CM004468">
    <property type="protein sequence ID" value="OCT93998.1"/>
    <property type="molecule type" value="Genomic_DNA"/>
</dbReference>
<evidence type="ECO:0000313" key="6">
    <source>
        <dbReference type="Proteomes" id="UP000694892"/>
    </source>
</evidence>
<dbReference type="FunFam" id="2.40.10.10:FF:000002">
    <property type="entry name" value="Transmembrane protease serine"/>
    <property type="match status" value="1"/>
</dbReference>
<protein>
    <recommendedName>
        <fullName evidence="4">Peptidase S1 domain-containing protein</fullName>
    </recommendedName>
</protein>
<dbReference type="PROSITE" id="PS50240">
    <property type="entry name" value="TRYPSIN_DOM"/>
    <property type="match status" value="1"/>
</dbReference>
<reference evidence="6" key="1">
    <citation type="journal article" date="2016" name="Nature">
        <title>Genome evolution in the allotetraploid frog Xenopus laevis.</title>
        <authorList>
            <person name="Session A.M."/>
            <person name="Uno Y."/>
            <person name="Kwon T."/>
            <person name="Chapman J.A."/>
            <person name="Toyoda A."/>
            <person name="Takahashi S."/>
            <person name="Fukui A."/>
            <person name="Hikosaka A."/>
            <person name="Suzuki A."/>
            <person name="Kondo M."/>
            <person name="van Heeringen S.J."/>
            <person name="Quigley I."/>
            <person name="Heinz S."/>
            <person name="Ogino H."/>
            <person name="Ochi H."/>
            <person name="Hellsten U."/>
            <person name="Lyons J.B."/>
            <person name="Simakov O."/>
            <person name="Putnam N."/>
            <person name="Stites J."/>
            <person name="Kuroki Y."/>
            <person name="Tanaka T."/>
            <person name="Michiue T."/>
            <person name="Watanabe M."/>
            <person name="Bogdanovic O."/>
            <person name="Lister R."/>
            <person name="Georgiou G."/>
            <person name="Paranjpe S.S."/>
            <person name="van Kruijsbergen I."/>
            <person name="Shu S."/>
            <person name="Carlson J."/>
            <person name="Kinoshita T."/>
            <person name="Ohta Y."/>
            <person name="Mawaribuchi S."/>
            <person name="Jenkins J."/>
            <person name="Grimwood J."/>
            <person name="Schmutz J."/>
            <person name="Mitros T."/>
            <person name="Mozaffari S.V."/>
            <person name="Suzuki Y."/>
            <person name="Haramoto Y."/>
            <person name="Yamamoto T.S."/>
            <person name="Takagi C."/>
            <person name="Heald R."/>
            <person name="Miller K."/>
            <person name="Haudenschild C."/>
            <person name="Kitzman J."/>
            <person name="Nakayama T."/>
            <person name="Izutsu Y."/>
            <person name="Robert J."/>
            <person name="Fortriede J."/>
            <person name="Burns K."/>
            <person name="Lotay V."/>
            <person name="Karimi K."/>
            <person name="Yasuoka Y."/>
            <person name="Dichmann D.S."/>
            <person name="Flajnik M.F."/>
            <person name="Houston D.W."/>
            <person name="Shendure J."/>
            <person name="DuPasquier L."/>
            <person name="Vize P.D."/>
            <person name="Zorn A.M."/>
            <person name="Ito M."/>
            <person name="Marcotte E.M."/>
            <person name="Wallingford J.B."/>
            <person name="Ito Y."/>
            <person name="Asashima M."/>
            <person name="Ueno N."/>
            <person name="Matsuda Y."/>
            <person name="Veenstra G.J."/>
            <person name="Fujiyama A."/>
            <person name="Harland R.M."/>
            <person name="Taira M."/>
            <person name="Rokhsar D.S."/>
        </authorList>
    </citation>
    <scope>NUCLEOTIDE SEQUENCE [LARGE SCALE GENOMIC DNA]</scope>
    <source>
        <strain evidence="6">J</strain>
    </source>
</reference>
<comment type="similarity">
    <text evidence="2">Belongs to the peptidase S1 family. CLIP subfamily.</text>
</comment>
<feature type="domain" description="Peptidase S1" evidence="4">
    <location>
        <begin position="9"/>
        <end position="219"/>
    </location>
</feature>
<dbReference type="GO" id="GO:0004252">
    <property type="term" value="F:serine-type endopeptidase activity"/>
    <property type="evidence" value="ECO:0007669"/>
    <property type="project" value="InterPro"/>
</dbReference>
<proteinExistence type="inferred from homology"/>
<dbReference type="OMA" id="IESKHCN"/>
<keyword evidence="1" id="KW-1015">Disulfide bond</keyword>
<dbReference type="SUPFAM" id="SSF50494">
    <property type="entry name" value="Trypsin-like serine proteases"/>
    <property type="match status" value="1"/>
</dbReference>
<gene>
    <name evidence="5" type="ORF">XELAEV_18011661mg</name>
</gene>
<name>A0A974DL58_XENLA</name>
<dbReference type="SMART" id="SM00020">
    <property type="entry name" value="Tryp_SPc"/>
    <property type="match status" value="1"/>
</dbReference>
<accession>A0A974DL58</accession>
<dbReference type="AlphaFoldDB" id="A0A974DL58"/>
<dbReference type="InterPro" id="IPR009003">
    <property type="entry name" value="Peptidase_S1_PA"/>
</dbReference>
<evidence type="ECO:0000256" key="1">
    <source>
        <dbReference type="ARBA" id="ARBA00023157"/>
    </source>
</evidence>